<evidence type="ECO:0000313" key="1">
    <source>
        <dbReference type="EMBL" id="CAB9528949.1"/>
    </source>
</evidence>
<dbReference type="OrthoDB" id="47237at2759"/>
<dbReference type="Proteomes" id="UP001153069">
    <property type="component" value="Unassembled WGS sequence"/>
</dbReference>
<comment type="caution">
    <text evidence="1">The sequence shown here is derived from an EMBL/GenBank/DDBJ whole genome shotgun (WGS) entry which is preliminary data.</text>
</comment>
<dbReference type="EMBL" id="CAICTM010002359">
    <property type="protein sequence ID" value="CAB9528949.1"/>
    <property type="molecule type" value="Genomic_DNA"/>
</dbReference>
<organism evidence="1 2">
    <name type="scientific">Seminavis robusta</name>
    <dbReference type="NCBI Taxonomy" id="568900"/>
    <lineage>
        <taxon>Eukaryota</taxon>
        <taxon>Sar</taxon>
        <taxon>Stramenopiles</taxon>
        <taxon>Ochrophyta</taxon>
        <taxon>Bacillariophyta</taxon>
        <taxon>Bacillariophyceae</taxon>
        <taxon>Bacillariophycidae</taxon>
        <taxon>Naviculales</taxon>
        <taxon>Naviculaceae</taxon>
        <taxon>Seminavis</taxon>
    </lineage>
</organism>
<protein>
    <submittedName>
        <fullName evidence="1">Uncharacterized protein</fullName>
    </submittedName>
</protein>
<reference evidence="1" key="1">
    <citation type="submission" date="2020-06" db="EMBL/GenBank/DDBJ databases">
        <authorList>
            <consortium name="Plant Systems Biology data submission"/>
        </authorList>
    </citation>
    <scope>NUCLEOTIDE SEQUENCE</scope>
    <source>
        <strain evidence="1">D6</strain>
    </source>
</reference>
<dbReference type="AlphaFoldDB" id="A0A9N8F049"/>
<evidence type="ECO:0000313" key="2">
    <source>
        <dbReference type="Proteomes" id="UP001153069"/>
    </source>
</evidence>
<proteinExistence type="predicted"/>
<accession>A0A9N8F049</accession>
<sequence>MFGVNFAGEALPPLLIFPTSAKDPSNYKLKADFAASLPQMKAIFGFNEERYHNVPFAMNPKGGMTKDMLFQFFTRCIIPLYPKSADNKQNRVLVKIDSGPGRRDPETLLKLRSNGFHLYPGMPNGTSTGQELDQMFGYLKKLIYENRSRLWAARFRLEGEAAALSMADVGSIVFGGVVTLTDGSTIELVDAFAQSMDAAHVHKAMDKCGYCPSTRVTLKSSQIRHEIVETEDGDIDEEADPYGALLDELERKNREACEALSLDGYELADNLRRTVGRVTMNQVRGRASTVTEPNTRERQDAIMKVATASGWFHVTNGGAPMTCDDALIAFARKNQEKLAKELEKRKEQFDAHQELTVAAANVMSSKTDCKSWLKDLPPPTVDEWTEEDDERLESLYAGEIVDFDKDVGLQRCFDTEDEGVALKLLSFNKQRRKKVLLCAIQGLDAAEWQEINDELP</sequence>
<gene>
    <name evidence="1" type="ORF">SEMRO_2361_G324810.1</name>
</gene>
<name>A0A9N8F049_9STRA</name>
<keyword evidence="2" id="KW-1185">Reference proteome</keyword>